<keyword evidence="2" id="KW-1185">Reference proteome</keyword>
<dbReference type="EMBL" id="JAHUTI010082592">
    <property type="protein sequence ID" value="MED6259214.1"/>
    <property type="molecule type" value="Genomic_DNA"/>
</dbReference>
<reference evidence="1 2" key="1">
    <citation type="submission" date="2021-07" db="EMBL/GenBank/DDBJ databases">
        <authorList>
            <person name="Palmer J.M."/>
        </authorList>
    </citation>
    <scope>NUCLEOTIDE SEQUENCE [LARGE SCALE GENOMIC DNA]</scope>
    <source>
        <strain evidence="1 2">AT_MEX2019</strain>
        <tissue evidence="1">Muscle</tissue>
    </source>
</reference>
<evidence type="ECO:0000313" key="2">
    <source>
        <dbReference type="Proteomes" id="UP001345963"/>
    </source>
</evidence>
<organism evidence="1 2">
    <name type="scientific">Ataeniobius toweri</name>
    <dbReference type="NCBI Taxonomy" id="208326"/>
    <lineage>
        <taxon>Eukaryota</taxon>
        <taxon>Metazoa</taxon>
        <taxon>Chordata</taxon>
        <taxon>Craniata</taxon>
        <taxon>Vertebrata</taxon>
        <taxon>Euteleostomi</taxon>
        <taxon>Actinopterygii</taxon>
        <taxon>Neopterygii</taxon>
        <taxon>Teleostei</taxon>
        <taxon>Neoteleostei</taxon>
        <taxon>Acanthomorphata</taxon>
        <taxon>Ovalentaria</taxon>
        <taxon>Atherinomorphae</taxon>
        <taxon>Cyprinodontiformes</taxon>
        <taxon>Goodeidae</taxon>
        <taxon>Ataeniobius</taxon>
    </lineage>
</organism>
<protein>
    <submittedName>
        <fullName evidence="1">Uncharacterized protein</fullName>
    </submittedName>
</protein>
<proteinExistence type="predicted"/>
<name>A0ABU7CBN2_9TELE</name>
<feature type="non-terminal residue" evidence="1">
    <location>
        <position position="1"/>
    </location>
</feature>
<gene>
    <name evidence="1" type="ORF">ATANTOWER_018799</name>
</gene>
<sequence>SLCCCSHSSTKGWHPITILSSQDVVQMSSTNRILVVLNDLLDEKQCIYTLSKTKAPDLSHSCQNYFRPDLAID</sequence>
<dbReference type="Proteomes" id="UP001345963">
    <property type="component" value="Unassembled WGS sequence"/>
</dbReference>
<comment type="caution">
    <text evidence="1">The sequence shown here is derived from an EMBL/GenBank/DDBJ whole genome shotgun (WGS) entry which is preliminary data.</text>
</comment>
<evidence type="ECO:0000313" key="1">
    <source>
        <dbReference type="EMBL" id="MED6259214.1"/>
    </source>
</evidence>
<accession>A0ABU7CBN2</accession>